<name>A0ABP5NFT9_9MICC</name>
<gene>
    <name evidence="1" type="ORF">GCM10009849_11450</name>
</gene>
<proteinExistence type="predicted"/>
<reference evidence="2" key="1">
    <citation type="journal article" date="2019" name="Int. J. Syst. Evol. Microbiol.">
        <title>The Global Catalogue of Microorganisms (GCM) 10K type strain sequencing project: providing services to taxonomists for standard genome sequencing and annotation.</title>
        <authorList>
            <consortium name="The Broad Institute Genomics Platform"/>
            <consortium name="The Broad Institute Genome Sequencing Center for Infectious Disease"/>
            <person name="Wu L."/>
            <person name="Ma J."/>
        </authorList>
    </citation>
    <scope>NUCLEOTIDE SEQUENCE [LARGE SCALE GENOMIC DNA]</scope>
    <source>
        <strain evidence="2">JCM 16034</strain>
    </source>
</reference>
<evidence type="ECO:0008006" key="3">
    <source>
        <dbReference type="Google" id="ProtNLM"/>
    </source>
</evidence>
<accession>A0ABP5NFT9</accession>
<evidence type="ECO:0000313" key="2">
    <source>
        <dbReference type="Proteomes" id="UP001500432"/>
    </source>
</evidence>
<dbReference type="EMBL" id="BAAAQW010000003">
    <property type="protein sequence ID" value="GAA2198512.1"/>
    <property type="molecule type" value="Genomic_DNA"/>
</dbReference>
<keyword evidence="2" id="KW-1185">Reference proteome</keyword>
<comment type="caution">
    <text evidence="1">The sequence shown here is derived from an EMBL/GenBank/DDBJ whole genome shotgun (WGS) entry which is preliminary data.</text>
</comment>
<sequence>MAAAVATGDVLRVGQGLYALASVAGAEQLALKARAVLFGRSAALAHGLGVLHPPELVEVAVPRGRRARAVPGTRVVTRLLLPCDLVARGAVQATSVVRTVLDCAAGLPFAEGLAIADSALRLGRATPSQLRDAAREWVGRNRRAQQMVLAAMDGRAANAFESGLRAACLEAGVVMEPQVTIGTEGGEYRVDLAKLKLLVAEADSFEWHGGRESLHRDCTRYNELVREGCTVLRFSWEHVMFERAWIGEVVSAVDRRLKLHKSEYKTGEIVPSAA</sequence>
<dbReference type="Proteomes" id="UP001500432">
    <property type="component" value="Unassembled WGS sequence"/>
</dbReference>
<protein>
    <recommendedName>
        <fullName evidence="3">DUF559 domain-containing protein</fullName>
    </recommendedName>
</protein>
<organism evidence="1 2">
    <name type="scientific">Sinomonas flava</name>
    <dbReference type="NCBI Taxonomy" id="496857"/>
    <lineage>
        <taxon>Bacteria</taxon>
        <taxon>Bacillati</taxon>
        <taxon>Actinomycetota</taxon>
        <taxon>Actinomycetes</taxon>
        <taxon>Micrococcales</taxon>
        <taxon>Micrococcaceae</taxon>
        <taxon>Sinomonas</taxon>
    </lineage>
</organism>
<dbReference type="Gene3D" id="3.40.960.10">
    <property type="entry name" value="VSR Endonuclease"/>
    <property type="match status" value="1"/>
</dbReference>
<evidence type="ECO:0000313" key="1">
    <source>
        <dbReference type="EMBL" id="GAA2198512.1"/>
    </source>
</evidence>